<reference evidence="3" key="1">
    <citation type="submission" date="2017-05" db="EMBL/GenBank/DDBJ databases">
        <authorList>
            <person name="Sharma S."/>
            <person name="Sidhu C."/>
            <person name="Pinnaka A.K."/>
        </authorList>
    </citation>
    <scope>NUCLEOTIDE SEQUENCE [LARGE SCALE GENOMIC DNA]</scope>
    <source>
        <strain evidence="3">AK93</strain>
    </source>
</reference>
<evidence type="ECO:0000313" key="3">
    <source>
        <dbReference type="Proteomes" id="UP000256763"/>
    </source>
</evidence>
<dbReference type="EMBL" id="NFZW01000023">
    <property type="protein sequence ID" value="RFA33120.1"/>
    <property type="molecule type" value="Genomic_DNA"/>
</dbReference>
<comment type="caution">
    <text evidence="2">The sequence shown here is derived from an EMBL/GenBank/DDBJ whole genome shotgun (WGS) entry which is preliminary data.</text>
</comment>
<dbReference type="PANTHER" id="PTHR34203:SF15">
    <property type="entry name" value="SLL1173 PROTEIN"/>
    <property type="match status" value="1"/>
</dbReference>
<dbReference type="Pfam" id="PF05050">
    <property type="entry name" value="Methyltransf_21"/>
    <property type="match status" value="1"/>
</dbReference>
<organism evidence="2 3">
    <name type="scientific">Alkalilimnicola ehrlichii</name>
    <dbReference type="NCBI Taxonomy" id="351052"/>
    <lineage>
        <taxon>Bacteria</taxon>
        <taxon>Pseudomonadati</taxon>
        <taxon>Pseudomonadota</taxon>
        <taxon>Gammaproteobacteria</taxon>
        <taxon>Chromatiales</taxon>
        <taxon>Ectothiorhodospiraceae</taxon>
        <taxon>Alkalilimnicola</taxon>
    </lineage>
</organism>
<dbReference type="PANTHER" id="PTHR34203">
    <property type="entry name" value="METHYLTRANSFERASE, FKBM FAMILY PROTEIN"/>
    <property type="match status" value="1"/>
</dbReference>
<dbReference type="Gene3D" id="3.40.50.150">
    <property type="entry name" value="Vaccinia Virus protein VP39"/>
    <property type="match status" value="1"/>
</dbReference>
<keyword evidence="3" id="KW-1185">Reference proteome</keyword>
<dbReference type="NCBIfam" id="TIGR01444">
    <property type="entry name" value="fkbM_fam"/>
    <property type="match status" value="1"/>
</dbReference>
<gene>
    <name evidence="2" type="ORF">CAL65_18320</name>
</gene>
<protein>
    <recommendedName>
        <fullName evidence="1">Methyltransferase FkbM domain-containing protein</fullName>
    </recommendedName>
</protein>
<dbReference type="InterPro" id="IPR052514">
    <property type="entry name" value="SAM-dependent_MTase"/>
</dbReference>
<name>A0A3E0WJF3_9GAMM</name>
<dbReference type="Proteomes" id="UP000256763">
    <property type="component" value="Unassembled WGS sequence"/>
</dbReference>
<dbReference type="InterPro" id="IPR029063">
    <property type="entry name" value="SAM-dependent_MTases_sf"/>
</dbReference>
<dbReference type="AlphaFoldDB" id="A0A3E0WJF3"/>
<proteinExistence type="predicted"/>
<evidence type="ECO:0000313" key="2">
    <source>
        <dbReference type="EMBL" id="RFA33120.1"/>
    </source>
</evidence>
<dbReference type="InterPro" id="IPR006342">
    <property type="entry name" value="FkbM_mtfrase"/>
</dbReference>
<sequence>MEKRLFDRSLYHFVRRSPAAARRLNLLLPISLEGQRLLVPLQYGVGEQNLVVGPKDVALYRVLQHVIPRTPGAVVDVGCNVGHFMELCVLVDRNRRYVGVDVSTACVSYVEAFIRANALQAHQVFPLGLSDRPGIQRVFTNSPFDVCASLSANTYLPGTLGTGGVVIVDTGDAFLDRLGLTGVALIKIDVEGLELSVLKGLRETVDRERPYLIFEILVYAHLAQRAGNEAQKKHVMERRKEAALGLERFCREQDYVVYRMLSNGDLEYRRELDPGDSTDLMAMDHLALPREKAADLLAGYGYRIDMRPDQAAA</sequence>
<accession>A0A3E0WJF3</accession>
<feature type="domain" description="Methyltransferase FkbM" evidence="1">
    <location>
        <begin position="158"/>
        <end position="216"/>
    </location>
</feature>
<evidence type="ECO:0000259" key="1">
    <source>
        <dbReference type="Pfam" id="PF05050"/>
    </source>
</evidence>
<dbReference type="SUPFAM" id="SSF53335">
    <property type="entry name" value="S-adenosyl-L-methionine-dependent methyltransferases"/>
    <property type="match status" value="1"/>
</dbReference>